<dbReference type="InterPro" id="IPR013108">
    <property type="entry name" value="Amidohydro_3"/>
</dbReference>
<dbReference type="InterPro" id="IPR051781">
    <property type="entry name" value="Metallo-dep_Hydrolase"/>
</dbReference>
<feature type="region of interest" description="Disordered" evidence="1">
    <location>
        <begin position="29"/>
        <end position="58"/>
    </location>
</feature>
<dbReference type="AlphaFoldDB" id="A0A7V8VFS4"/>
<protein>
    <submittedName>
        <fullName evidence="3">D-aminoacylase</fullName>
    </submittedName>
</protein>
<dbReference type="CDD" id="cd01297">
    <property type="entry name" value="D-aminoacylase"/>
    <property type="match status" value="1"/>
</dbReference>
<evidence type="ECO:0000313" key="3">
    <source>
        <dbReference type="EMBL" id="MBA2227095.1"/>
    </source>
</evidence>
<dbReference type="Gene3D" id="2.30.40.10">
    <property type="entry name" value="Urease, subunit C, domain 1"/>
    <property type="match status" value="1"/>
</dbReference>
<dbReference type="EMBL" id="JACEFB010000010">
    <property type="protein sequence ID" value="MBA2227095.1"/>
    <property type="molecule type" value="Genomic_DNA"/>
</dbReference>
<dbReference type="Gene3D" id="3.30.1490.130">
    <property type="entry name" value="D-aminoacylase. Domain 3"/>
    <property type="match status" value="1"/>
</dbReference>
<dbReference type="PANTHER" id="PTHR43135:SF3">
    <property type="entry name" value="ALPHA-D-RIBOSE 1-METHYLPHOSPHONATE 5-TRIPHOSPHATE DIPHOSPHATASE"/>
    <property type="match status" value="1"/>
</dbReference>
<dbReference type="Pfam" id="PF07969">
    <property type="entry name" value="Amidohydro_3"/>
    <property type="match status" value="1"/>
</dbReference>
<comment type="caution">
    <text evidence="3">The sequence shown here is derived from an EMBL/GenBank/DDBJ whole genome shotgun (WGS) entry which is preliminary data.</text>
</comment>
<dbReference type="RefSeq" id="WP_194538852.1">
    <property type="nucleotide sequence ID" value="NZ_JACEFB010000010.1"/>
</dbReference>
<dbReference type="PANTHER" id="PTHR43135">
    <property type="entry name" value="ALPHA-D-RIBOSE 1-METHYLPHOSPHONATE 5-TRIPHOSPHATE DIPHOSPHATASE"/>
    <property type="match status" value="1"/>
</dbReference>
<dbReference type="SUPFAM" id="SSF51556">
    <property type="entry name" value="Metallo-dependent hydrolases"/>
    <property type="match status" value="1"/>
</dbReference>
<evidence type="ECO:0000256" key="1">
    <source>
        <dbReference type="SAM" id="MobiDB-lite"/>
    </source>
</evidence>
<reference evidence="3 4" key="1">
    <citation type="submission" date="2020-07" db="EMBL/GenBank/DDBJ databases">
        <title>Thermogemmata thermophila gen. nov., sp. nov., a novel moderate thermophilic planctomycete from a Kamchatka hot spring.</title>
        <authorList>
            <person name="Elcheninov A.G."/>
            <person name="Podosokorskaya O.A."/>
            <person name="Kovaleva O.L."/>
            <person name="Novikov A."/>
            <person name="Bonch-Osmolovskaya E.A."/>
            <person name="Toshchakov S.V."/>
            <person name="Kublanov I.V."/>
        </authorList>
    </citation>
    <scope>NUCLEOTIDE SEQUENCE [LARGE SCALE GENOMIC DNA]</scope>
    <source>
        <strain evidence="3 4">2918</strain>
    </source>
</reference>
<dbReference type="InterPro" id="IPR032466">
    <property type="entry name" value="Metal_Hydrolase"/>
</dbReference>
<dbReference type="SUPFAM" id="SSF51338">
    <property type="entry name" value="Composite domain of metallo-dependent hydrolases"/>
    <property type="match status" value="1"/>
</dbReference>
<dbReference type="GO" id="GO:0016811">
    <property type="term" value="F:hydrolase activity, acting on carbon-nitrogen (but not peptide) bonds, in linear amides"/>
    <property type="evidence" value="ECO:0007669"/>
    <property type="project" value="InterPro"/>
</dbReference>
<gene>
    <name evidence="3" type="ORF">H0921_13110</name>
</gene>
<dbReference type="Gene3D" id="3.20.20.140">
    <property type="entry name" value="Metal-dependent hydrolases"/>
    <property type="match status" value="2"/>
</dbReference>
<sequence>MASYKRAFGLVGCLAVVVGMGVPSGDGRGIQAGGASEGLKVSRGQPSSSSHSPGGEPTTHLLFRQVTIYDGSGRPAEVGSVYIRGSRIIAVGDIQPESGAEVIDGKGLWLCPGFIDLHTHCDSGLLNKGGRANKNYVMQGCTTVVTGNCGSGPTDVAKYFRTLQEQGIGTNVIHLAPHNSIRAAVMGNANRPPTAEELQKMQQMVQRAMEDGAWGLSTGLIYNPGTYAATEEIVALAQVAGRYGGLYASHIRNEGTGLLAALEEAFRIGRESGCRVHISHIKASGKEAWGLSAQAVRLIEAQRKEGLVVTADQYPYTASSTSLRATVVPPRYREGTPQDFLKRLDDPKIGPQLRADVVRLLGGWEGARRLQIAHFAARPQWNGKTIAAIAEAEKREPLDIVLEIERRGGAQIVHFGMNEEDVRVYMRQPWVATASDGGVQNPGPTVPHPRSYGTFPRKIGYYAIQEKLLPVPAAIRSATGLPADILQLRDRGYIKAGYYADLVVFDPNTFRDTATFDQPHQYPTGVRWVLINGHVAVRDGKYQDGVLGGQVLRWRKP</sequence>
<keyword evidence="4" id="KW-1185">Reference proteome</keyword>
<feature type="compositionally biased region" description="Low complexity" evidence="1">
    <location>
        <begin position="42"/>
        <end position="57"/>
    </location>
</feature>
<dbReference type="InterPro" id="IPR023100">
    <property type="entry name" value="D-aminoacylase_insert_dom_sf"/>
</dbReference>
<organism evidence="3 4">
    <name type="scientific">Thermogemmata fonticola</name>
    <dbReference type="NCBI Taxonomy" id="2755323"/>
    <lineage>
        <taxon>Bacteria</taxon>
        <taxon>Pseudomonadati</taxon>
        <taxon>Planctomycetota</taxon>
        <taxon>Planctomycetia</taxon>
        <taxon>Gemmatales</taxon>
        <taxon>Gemmataceae</taxon>
        <taxon>Thermogemmata</taxon>
    </lineage>
</organism>
<accession>A0A7V8VFS4</accession>
<feature type="domain" description="Amidohydrolase 3" evidence="2">
    <location>
        <begin position="101"/>
        <end position="536"/>
    </location>
</feature>
<proteinExistence type="predicted"/>
<evidence type="ECO:0000259" key="2">
    <source>
        <dbReference type="Pfam" id="PF07969"/>
    </source>
</evidence>
<name>A0A7V8VFS4_9BACT</name>
<evidence type="ECO:0000313" key="4">
    <source>
        <dbReference type="Proteomes" id="UP000542342"/>
    </source>
</evidence>
<dbReference type="InterPro" id="IPR011059">
    <property type="entry name" value="Metal-dep_hydrolase_composite"/>
</dbReference>
<dbReference type="Proteomes" id="UP000542342">
    <property type="component" value="Unassembled WGS sequence"/>
</dbReference>